<dbReference type="PANTHER" id="PTHR34472:SF1">
    <property type="entry name" value="SULFUR CARRIER PROTEIN THIS"/>
    <property type="match status" value="1"/>
</dbReference>
<dbReference type="AlphaFoldDB" id="A0A4R7V091"/>
<evidence type="ECO:0000313" key="1">
    <source>
        <dbReference type="EMBL" id="TDV40786.1"/>
    </source>
</evidence>
<dbReference type="Gene3D" id="3.10.20.30">
    <property type="match status" value="1"/>
</dbReference>
<evidence type="ECO:0000313" key="2">
    <source>
        <dbReference type="Proteomes" id="UP000294927"/>
    </source>
</evidence>
<dbReference type="CDD" id="cd00565">
    <property type="entry name" value="Ubl_ThiS"/>
    <property type="match status" value="1"/>
</dbReference>
<dbReference type="Proteomes" id="UP000294927">
    <property type="component" value="Unassembled WGS sequence"/>
</dbReference>
<dbReference type="SUPFAM" id="SSF54285">
    <property type="entry name" value="MoaD/ThiS"/>
    <property type="match status" value="1"/>
</dbReference>
<dbReference type="EMBL" id="SOCP01000022">
    <property type="protein sequence ID" value="TDV40786.1"/>
    <property type="molecule type" value="Genomic_DNA"/>
</dbReference>
<comment type="caution">
    <text evidence="1">The sequence shown here is derived from an EMBL/GenBank/DDBJ whole genome shotgun (WGS) entry which is preliminary data.</text>
</comment>
<reference evidence="1 2" key="1">
    <citation type="submission" date="2019-03" db="EMBL/GenBank/DDBJ databases">
        <title>Genomic Encyclopedia of Archaeal and Bacterial Type Strains, Phase II (KMG-II): from individual species to whole genera.</title>
        <authorList>
            <person name="Goeker M."/>
        </authorList>
    </citation>
    <scope>NUCLEOTIDE SEQUENCE [LARGE SCALE GENOMIC DNA]</scope>
    <source>
        <strain evidence="1 2">DSM 45499</strain>
    </source>
</reference>
<proteinExistence type="predicted"/>
<dbReference type="PANTHER" id="PTHR34472">
    <property type="entry name" value="SULFUR CARRIER PROTEIN THIS"/>
    <property type="match status" value="1"/>
</dbReference>
<dbReference type="InterPro" id="IPR016155">
    <property type="entry name" value="Mopterin_synth/thiamin_S_b"/>
</dbReference>
<sequence length="66" mass="6745">MYVQVNGSEREVPDGATVTELLEALGVPARGVAVAVDGAVVTRADHDRTVVLEGAEVEVLTAVQGG</sequence>
<dbReference type="NCBIfam" id="TIGR01683">
    <property type="entry name" value="thiS"/>
    <property type="match status" value="1"/>
</dbReference>
<dbReference type="InterPro" id="IPR010035">
    <property type="entry name" value="Thi_S"/>
</dbReference>
<dbReference type="RefSeq" id="WP_133908205.1">
    <property type="nucleotide sequence ID" value="NZ_SOCP01000022.1"/>
</dbReference>
<accession>A0A4R7V091</accession>
<protein>
    <submittedName>
        <fullName evidence="1">Sulfur carrier protein</fullName>
    </submittedName>
</protein>
<keyword evidence="2" id="KW-1185">Reference proteome</keyword>
<dbReference type="InterPro" id="IPR003749">
    <property type="entry name" value="ThiS/MoaD-like"/>
</dbReference>
<dbReference type="Pfam" id="PF02597">
    <property type="entry name" value="ThiS"/>
    <property type="match status" value="1"/>
</dbReference>
<gene>
    <name evidence="1" type="ORF">CLV71_122178</name>
</gene>
<dbReference type="InterPro" id="IPR012675">
    <property type="entry name" value="Beta-grasp_dom_sf"/>
</dbReference>
<organism evidence="1 2">
    <name type="scientific">Actinophytocola oryzae</name>
    <dbReference type="NCBI Taxonomy" id="502181"/>
    <lineage>
        <taxon>Bacteria</taxon>
        <taxon>Bacillati</taxon>
        <taxon>Actinomycetota</taxon>
        <taxon>Actinomycetes</taxon>
        <taxon>Pseudonocardiales</taxon>
        <taxon>Pseudonocardiaceae</taxon>
    </lineage>
</organism>
<name>A0A4R7V091_9PSEU</name>